<sequence>MVLARINVASECLARPAFLANPRRSLGRDYNAILRQFRDAVIEQVPSASVAFASPSSLTALSGRFHFQLHDPKTARPEFRFVEGNGWPITTRQEAALTVLDVLNNRNLFIQLGTVPTGNIMPPPILPPLPSSLMTQRPTSTSSQVTSMTSDEWDGKRKKSVRFGRSEPKPILISYVRAETAQHALNLKQELLKMNFSVYLDIDEIKIGSDWQDALNYAVSECHLFVPLISPMYGKTQWTNREVKLADVLHKVIIPVNFLESWPPECLAIQFASNTVHSGLEVVRAREQPRLYLLRFPLAAAQANFPPGNLGDRRRDPHDKAPVEGGDHWVQPRLRGTDGAARAKTTYCDHTTELTESRDSCSDTESIPTNPNTPRELAPIPEGERILSDVYRDAHNRILEHKRLSSLRDHEPAENRAVCRLASQASDVSVASVLAGEKLERVKRFQQKAVRAKVVIVLITKDYTGSKTSEQQVFYCEHRKHVVLVKCDDCPIPCWFSSLMGNDVIIRDSPQFENTLKTRVRRAMSPDSSETPKDAAVEATVQSWVSFMKKEISCIETCVYIAGSSKLQSTRSEEICREIGKQLAKLHNVGVVTGGFFGAPDVVARTFYEFRENNGQMDPRVFHILPKRDDKIFAGKVLQNSDGSFAEVDYGRNLFLGNSIKERECAVARAFDTCIVIEGESRGPSAAHEVEQFVWNDHFVVPVVSTGGAAGGQYGVPLKILETPHCITEEKWSVLSEKEAPPAEVAKAVVEIVMQLKKAMISHTKSHLVRNKYKKLKKRARHGREPVEQQTTDASRATDPALTQNTKNPVSFRAMSRWQRILKYFRSISTS</sequence>
<evidence type="ECO:0000313" key="1">
    <source>
        <dbReference type="EMBL" id="KAG0423741.1"/>
    </source>
</evidence>
<reference evidence="1 2" key="1">
    <citation type="journal article" date="2020" name="Cell">
        <title>Large-Scale Comparative Analyses of Tick Genomes Elucidate Their Genetic Diversity and Vector Capacities.</title>
        <authorList>
            <consortium name="Tick Genome and Microbiome Consortium (TIGMIC)"/>
            <person name="Jia N."/>
            <person name="Wang J."/>
            <person name="Shi W."/>
            <person name="Du L."/>
            <person name="Sun Y."/>
            <person name="Zhan W."/>
            <person name="Jiang J.F."/>
            <person name="Wang Q."/>
            <person name="Zhang B."/>
            <person name="Ji P."/>
            <person name="Bell-Sakyi L."/>
            <person name="Cui X.M."/>
            <person name="Yuan T.T."/>
            <person name="Jiang B.G."/>
            <person name="Yang W.F."/>
            <person name="Lam T.T."/>
            <person name="Chang Q.C."/>
            <person name="Ding S.J."/>
            <person name="Wang X.J."/>
            <person name="Zhu J.G."/>
            <person name="Ruan X.D."/>
            <person name="Zhao L."/>
            <person name="Wei J.T."/>
            <person name="Ye R.Z."/>
            <person name="Que T.C."/>
            <person name="Du C.H."/>
            <person name="Zhou Y.H."/>
            <person name="Cheng J.X."/>
            <person name="Dai P.F."/>
            <person name="Guo W.B."/>
            <person name="Han X.H."/>
            <person name="Huang E.J."/>
            <person name="Li L.F."/>
            <person name="Wei W."/>
            <person name="Gao Y.C."/>
            <person name="Liu J.Z."/>
            <person name="Shao H.Z."/>
            <person name="Wang X."/>
            <person name="Wang C.C."/>
            <person name="Yang T.C."/>
            <person name="Huo Q.B."/>
            <person name="Li W."/>
            <person name="Chen H.Y."/>
            <person name="Chen S.E."/>
            <person name="Zhou L.G."/>
            <person name="Ni X.B."/>
            <person name="Tian J.H."/>
            <person name="Sheng Y."/>
            <person name="Liu T."/>
            <person name="Pan Y.S."/>
            <person name="Xia L.Y."/>
            <person name="Li J."/>
            <person name="Zhao F."/>
            <person name="Cao W.C."/>
        </authorList>
    </citation>
    <scope>NUCLEOTIDE SEQUENCE [LARGE SCALE GENOMIC DNA]</scope>
    <source>
        <strain evidence="1">Iper-2018</strain>
    </source>
</reference>
<gene>
    <name evidence="1" type="ORF">HPB47_000527</name>
</gene>
<proteinExistence type="predicted"/>
<protein>
    <submittedName>
        <fullName evidence="1">Uncharacterized protein</fullName>
    </submittedName>
</protein>
<organism evidence="1 2">
    <name type="scientific">Ixodes persulcatus</name>
    <name type="common">Taiga tick</name>
    <dbReference type="NCBI Taxonomy" id="34615"/>
    <lineage>
        <taxon>Eukaryota</taxon>
        <taxon>Metazoa</taxon>
        <taxon>Ecdysozoa</taxon>
        <taxon>Arthropoda</taxon>
        <taxon>Chelicerata</taxon>
        <taxon>Arachnida</taxon>
        <taxon>Acari</taxon>
        <taxon>Parasitiformes</taxon>
        <taxon>Ixodida</taxon>
        <taxon>Ixodoidea</taxon>
        <taxon>Ixodidae</taxon>
        <taxon>Ixodinae</taxon>
        <taxon>Ixodes</taxon>
    </lineage>
</organism>
<keyword evidence="2" id="KW-1185">Reference proteome</keyword>
<comment type="caution">
    <text evidence="1">The sequence shown here is derived from an EMBL/GenBank/DDBJ whole genome shotgun (WGS) entry which is preliminary data.</text>
</comment>
<dbReference type="Proteomes" id="UP000805193">
    <property type="component" value="Unassembled WGS sequence"/>
</dbReference>
<name>A0AC60PRL1_IXOPE</name>
<evidence type="ECO:0000313" key="2">
    <source>
        <dbReference type="Proteomes" id="UP000805193"/>
    </source>
</evidence>
<dbReference type="EMBL" id="JABSTQ010010062">
    <property type="protein sequence ID" value="KAG0423741.1"/>
    <property type="molecule type" value="Genomic_DNA"/>
</dbReference>
<accession>A0AC60PRL1</accession>